<dbReference type="Proteomes" id="UP000002624">
    <property type="component" value="Unassembled WGS sequence"/>
</dbReference>
<dbReference type="VEuPathDB" id="FungiDB:HCDG_03740"/>
<dbReference type="InterPro" id="IPR027417">
    <property type="entry name" value="P-loop_NTPase"/>
</dbReference>
<dbReference type="Gene3D" id="3.40.50.300">
    <property type="entry name" value="P-loop containing nucleotide triphosphate hydrolases"/>
    <property type="match status" value="1"/>
</dbReference>
<gene>
    <name evidence="1" type="ORF">HCDG_03740</name>
</gene>
<proteinExistence type="predicted"/>
<name>C6HCJ1_AJECH</name>
<dbReference type="HOGENOM" id="CLU_169095_0_0_1"/>
<dbReference type="eggNOG" id="ENOG502S41B">
    <property type="taxonomic scope" value="Eukaryota"/>
</dbReference>
<dbReference type="OrthoDB" id="4175671at2759"/>
<dbReference type="Pfam" id="PF17784">
    <property type="entry name" value="Sulfotransfer_4"/>
    <property type="match status" value="1"/>
</dbReference>
<reference evidence="2" key="1">
    <citation type="submission" date="2009-05" db="EMBL/GenBank/DDBJ databases">
        <title>The genome sequence of Ajellomyces capsulatus strain H143.</title>
        <authorList>
            <person name="Champion M."/>
            <person name="Cuomo C.A."/>
            <person name="Ma L.-J."/>
            <person name="Henn M.R."/>
            <person name="Sil A."/>
            <person name="Goldman B."/>
            <person name="Young S.K."/>
            <person name="Kodira C.D."/>
            <person name="Zeng Q."/>
            <person name="Koehrsen M."/>
            <person name="Alvarado L."/>
            <person name="Berlin A.M."/>
            <person name="Borenstein D."/>
            <person name="Chen Z."/>
            <person name="Engels R."/>
            <person name="Freedman E."/>
            <person name="Gellesch M."/>
            <person name="Goldberg J."/>
            <person name="Griggs A."/>
            <person name="Gujja S."/>
            <person name="Heiman D.I."/>
            <person name="Hepburn T.A."/>
            <person name="Howarth C."/>
            <person name="Jen D."/>
            <person name="Larson L."/>
            <person name="Lewis B."/>
            <person name="Mehta T."/>
            <person name="Park D."/>
            <person name="Pearson M."/>
            <person name="Roberts A."/>
            <person name="Saif S."/>
            <person name="Shea T.D."/>
            <person name="Shenoy N."/>
            <person name="Sisk P."/>
            <person name="Stolte C."/>
            <person name="Sykes S."/>
            <person name="Walk T."/>
            <person name="White J."/>
            <person name="Yandava C."/>
            <person name="Klein B."/>
            <person name="McEwen J.G."/>
            <person name="Puccia R."/>
            <person name="Goldman G.H."/>
            <person name="Felipe M.S."/>
            <person name="Nino-Vega G."/>
            <person name="San-Blas G."/>
            <person name="Taylor J.W."/>
            <person name="Mendoza L."/>
            <person name="Galagan J.E."/>
            <person name="Nusbaum C."/>
            <person name="Birren B.W."/>
        </authorList>
    </citation>
    <scope>NUCLEOTIDE SEQUENCE [LARGE SCALE GENOMIC DNA]</scope>
    <source>
        <strain evidence="2">H143</strain>
    </source>
</reference>
<dbReference type="AlphaFoldDB" id="C6HCJ1"/>
<dbReference type="PANTHER" id="PTHR36978">
    <property type="entry name" value="P-LOOP CONTAINING NUCLEOTIDE TRIPHOSPHATE HYDROLASE"/>
    <property type="match status" value="1"/>
</dbReference>
<accession>C6HCJ1</accession>
<dbReference type="STRING" id="544712.C6HCJ1"/>
<dbReference type="InterPro" id="IPR040632">
    <property type="entry name" value="Sulfotransfer_4"/>
</dbReference>
<evidence type="ECO:0000313" key="2">
    <source>
        <dbReference type="Proteomes" id="UP000002624"/>
    </source>
</evidence>
<protein>
    <submittedName>
        <fullName evidence="1">Uncharacterized protein</fullName>
    </submittedName>
</protein>
<sequence>MGSAAGALPDTTSSRLQGHRYTISKTQVIQQQAVCDWPAFAFAKELMEAHSNAKAILITRGVDSWHTSVMKSIWWRVTDLEHLLISNYSWASGMYYPMLQKFFDICFTGDFPNKGKQVYLNHVEGVRNLAQKERLLEHEVSES</sequence>
<dbReference type="PANTHER" id="PTHR36978:SF4">
    <property type="entry name" value="P-LOOP CONTAINING NUCLEOSIDE TRIPHOSPHATE HYDROLASE PROTEIN"/>
    <property type="match status" value="1"/>
</dbReference>
<dbReference type="EMBL" id="GG692422">
    <property type="protein sequence ID" value="EER42281.1"/>
    <property type="molecule type" value="Genomic_DNA"/>
</dbReference>
<organism evidence="1 2">
    <name type="scientific">Ajellomyces capsulatus (strain H143)</name>
    <name type="common">Darling's disease fungus</name>
    <name type="synonym">Histoplasma capsulatum</name>
    <dbReference type="NCBI Taxonomy" id="544712"/>
    <lineage>
        <taxon>Eukaryota</taxon>
        <taxon>Fungi</taxon>
        <taxon>Dikarya</taxon>
        <taxon>Ascomycota</taxon>
        <taxon>Pezizomycotina</taxon>
        <taxon>Eurotiomycetes</taxon>
        <taxon>Eurotiomycetidae</taxon>
        <taxon>Onygenales</taxon>
        <taxon>Ajellomycetaceae</taxon>
        <taxon>Histoplasma</taxon>
    </lineage>
</organism>
<dbReference type="OMA" id="KFFDICF"/>
<evidence type="ECO:0000313" key="1">
    <source>
        <dbReference type="EMBL" id="EER42281.1"/>
    </source>
</evidence>